<gene>
    <name evidence="7" type="ORF">AKAME5_001624500</name>
</gene>
<evidence type="ECO:0000313" key="8">
    <source>
        <dbReference type="Proteomes" id="UP001279410"/>
    </source>
</evidence>
<protein>
    <submittedName>
        <fullName evidence="7">Cerebellin-1-like protein</fullName>
    </submittedName>
</protein>
<dbReference type="GO" id="GO:0005576">
    <property type="term" value="C:extracellular region"/>
    <property type="evidence" value="ECO:0007669"/>
    <property type="project" value="UniProtKB-SubCell"/>
</dbReference>
<evidence type="ECO:0000256" key="2">
    <source>
        <dbReference type="ARBA" id="ARBA00022525"/>
    </source>
</evidence>
<keyword evidence="4" id="KW-0175">Coiled coil</keyword>
<comment type="caution">
    <text evidence="7">The sequence shown here is derived from an EMBL/GenBank/DDBJ whole genome shotgun (WGS) entry which is preliminary data.</text>
</comment>
<dbReference type="AlphaFoldDB" id="A0AAD3N3N9"/>
<feature type="signal peptide" evidence="5">
    <location>
        <begin position="1"/>
        <end position="22"/>
    </location>
</feature>
<evidence type="ECO:0000256" key="1">
    <source>
        <dbReference type="ARBA" id="ARBA00004613"/>
    </source>
</evidence>
<evidence type="ECO:0000256" key="4">
    <source>
        <dbReference type="SAM" id="Coils"/>
    </source>
</evidence>
<reference evidence="7" key="1">
    <citation type="submission" date="2022-08" db="EMBL/GenBank/DDBJ databases">
        <title>Genome sequencing of akame (Lates japonicus).</title>
        <authorList>
            <person name="Hashiguchi Y."/>
            <person name="Takahashi H."/>
        </authorList>
    </citation>
    <scope>NUCLEOTIDE SEQUENCE</scope>
    <source>
        <strain evidence="7">Kochi</strain>
    </source>
</reference>
<keyword evidence="3 5" id="KW-0732">Signal</keyword>
<dbReference type="PANTHER" id="PTHR22923:SF102">
    <property type="entry name" value="CEREBELLIN 13-RELATED"/>
    <property type="match status" value="1"/>
</dbReference>
<feature type="coiled-coil region" evidence="4">
    <location>
        <begin position="33"/>
        <end position="105"/>
    </location>
</feature>
<dbReference type="EMBL" id="BRZM01000070">
    <property type="protein sequence ID" value="GLD64717.1"/>
    <property type="molecule type" value="Genomic_DNA"/>
</dbReference>
<comment type="subcellular location">
    <subcellularLocation>
        <location evidence="1">Secreted</location>
    </subcellularLocation>
</comment>
<feature type="chain" id="PRO_5042089443" evidence="5">
    <location>
        <begin position="23"/>
        <end position="245"/>
    </location>
</feature>
<keyword evidence="8" id="KW-1185">Reference proteome</keyword>
<organism evidence="7 8">
    <name type="scientific">Lates japonicus</name>
    <name type="common">Japanese lates</name>
    <dbReference type="NCBI Taxonomy" id="270547"/>
    <lineage>
        <taxon>Eukaryota</taxon>
        <taxon>Metazoa</taxon>
        <taxon>Chordata</taxon>
        <taxon>Craniata</taxon>
        <taxon>Vertebrata</taxon>
        <taxon>Euteleostomi</taxon>
        <taxon>Actinopterygii</taxon>
        <taxon>Neopterygii</taxon>
        <taxon>Teleostei</taxon>
        <taxon>Neoteleostei</taxon>
        <taxon>Acanthomorphata</taxon>
        <taxon>Carangaria</taxon>
        <taxon>Carangaria incertae sedis</taxon>
        <taxon>Centropomidae</taxon>
        <taxon>Lates</taxon>
    </lineage>
</organism>
<dbReference type="PROSITE" id="PS50871">
    <property type="entry name" value="C1Q"/>
    <property type="match status" value="1"/>
</dbReference>
<dbReference type="PANTHER" id="PTHR22923">
    <property type="entry name" value="CEREBELLIN-RELATED"/>
    <property type="match status" value="1"/>
</dbReference>
<evidence type="ECO:0000256" key="5">
    <source>
        <dbReference type="SAM" id="SignalP"/>
    </source>
</evidence>
<dbReference type="Proteomes" id="UP001279410">
    <property type="component" value="Unassembled WGS sequence"/>
</dbReference>
<dbReference type="Pfam" id="PF00386">
    <property type="entry name" value="C1q"/>
    <property type="match status" value="1"/>
</dbReference>
<name>A0AAD3N3N9_LATJO</name>
<dbReference type="InterPro" id="IPR001073">
    <property type="entry name" value="C1q_dom"/>
</dbReference>
<sequence>MEFRAMLLLTLLGFLFVEPGFGQRGDMDISEWMRTKEQLIKNLEDKLTDVERQQNDFDALEARLNATVDELTRQKAEMDKLKKENEGLKTRLNASEVEIDKLKQSSGEAAPQIAFSVSLANSGEIYRGPCTDKTLVFKRIFSNTGNAYNQNTGVFTAPLNGLYYFSFSTYGYNTHVMGAILMKNDVRQISTYDYTSVDGSDSSSNAAVLQLAAGDKVHMELWDNGRVFDNLNGHTTFSGFLLFPM</sequence>
<dbReference type="Gene3D" id="2.60.120.40">
    <property type="match status" value="1"/>
</dbReference>
<keyword evidence="2" id="KW-0964">Secreted</keyword>
<evidence type="ECO:0000259" key="6">
    <source>
        <dbReference type="PROSITE" id="PS50871"/>
    </source>
</evidence>
<evidence type="ECO:0000313" key="7">
    <source>
        <dbReference type="EMBL" id="GLD64717.1"/>
    </source>
</evidence>
<accession>A0AAD3N3N9</accession>
<evidence type="ECO:0000256" key="3">
    <source>
        <dbReference type="ARBA" id="ARBA00022729"/>
    </source>
</evidence>
<dbReference type="Gene3D" id="1.20.5.340">
    <property type="match status" value="1"/>
</dbReference>
<proteinExistence type="predicted"/>
<feature type="domain" description="C1q" evidence="6">
    <location>
        <begin position="108"/>
        <end position="245"/>
    </location>
</feature>
<dbReference type="PRINTS" id="PR00007">
    <property type="entry name" value="COMPLEMNTC1Q"/>
</dbReference>
<dbReference type="InterPro" id="IPR008983">
    <property type="entry name" value="Tumour_necrosis_fac-like_dom"/>
</dbReference>
<dbReference type="SUPFAM" id="SSF49842">
    <property type="entry name" value="TNF-like"/>
    <property type="match status" value="1"/>
</dbReference>
<dbReference type="InterPro" id="IPR050822">
    <property type="entry name" value="Cerebellin_Synaptic_Org"/>
</dbReference>
<dbReference type="SMART" id="SM00110">
    <property type="entry name" value="C1Q"/>
    <property type="match status" value="1"/>
</dbReference>